<evidence type="ECO:0000313" key="2">
    <source>
        <dbReference type="EMBL" id="SCU75951.1"/>
    </source>
</evidence>
<organism evidence="2">
    <name type="scientific">Cupriavidus necator</name>
    <name type="common">Alcaligenes eutrophus</name>
    <name type="synonym">Ralstonia eutropha</name>
    <dbReference type="NCBI Taxonomy" id="106590"/>
    <lineage>
        <taxon>Bacteria</taxon>
        <taxon>Pseudomonadati</taxon>
        <taxon>Pseudomonadota</taxon>
        <taxon>Betaproteobacteria</taxon>
        <taxon>Burkholderiales</taxon>
        <taxon>Burkholderiaceae</taxon>
        <taxon>Cupriavidus</taxon>
    </lineage>
</organism>
<dbReference type="AlphaFoldDB" id="A0A1K0JA34"/>
<feature type="compositionally biased region" description="Basic and acidic residues" evidence="1">
    <location>
        <begin position="144"/>
        <end position="154"/>
    </location>
</feature>
<gene>
    <name evidence="2" type="ORF">CNECB9_2610026</name>
</gene>
<accession>A0A1K0JA34</accession>
<sequence length="154" mass="17723">MWRSYYDRRPVSLLLELAQTLRTQYRFPWLRSYVGAYYGASAAFTFKEGKERSDYEKALPALQTYFTLIHNTGDRDFDVARTTRLELEWWIVHREHERHGPEALTNACAEAAASAVHGVRERHARTRAVARAGHAASRYPGRSGRHDGRGLGHH</sequence>
<dbReference type="RefSeq" id="WP_340524969.1">
    <property type="nucleotide sequence ID" value="NZ_FMSH01000181.1"/>
</dbReference>
<feature type="region of interest" description="Disordered" evidence="1">
    <location>
        <begin position="122"/>
        <end position="154"/>
    </location>
</feature>
<reference evidence="2" key="1">
    <citation type="submission" date="2016-09" db="EMBL/GenBank/DDBJ databases">
        <authorList>
            <person name="Capua I."/>
            <person name="De Benedictis P."/>
            <person name="Joannis T."/>
            <person name="Lombin L.H."/>
            <person name="Cattoli G."/>
        </authorList>
    </citation>
    <scope>NUCLEOTIDE SEQUENCE</scope>
    <source>
        <strain evidence="2">B9</strain>
    </source>
</reference>
<proteinExistence type="predicted"/>
<evidence type="ECO:0000256" key="1">
    <source>
        <dbReference type="SAM" id="MobiDB-lite"/>
    </source>
</evidence>
<protein>
    <submittedName>
        <fullName evidence="2">Uncharacterized protein</fullName>
    </submittedName>
</protein>
<name>A0A1K0JA34_CUPNE</name>
<dbReference type="EMBL" id="FMSH01000181">
    <property type="protein sequence ID" value="SCU75951.1"/>
    <property type="molecule type" value="Genomic_DNA"/>
</dbReference>